<dbReference type="InterPro" id="IPR035996">
    <property type="entry name" value="4pyrrol_Methylase_sf"/>
</dbReference>
<dbReference type="InterPro" id="IPR000878">
    <property type="entry name" value="4pyrrol_Mease"/>
</dbReference>
<comment type="caution">
    <text evidence="9">The sequence shown here is derived from an EMBL/GenBank/DDBJ whole genome shotgun (WGS) entry which is preliminary data.</text>
</comment>
<protein>
    <recommendedName>
        <fullName evidence="6">Ribosomal RNA small subunit methyltransferase I</fullName>
        <ecNumber evidence="6">2.1.1.198</ecNumber>
    </recommendedName>
    <alternativeName>
        <fullName evidence="6">16S rRNA 2'-O-ribose C1402 methyltransferase</fullName>
    </alternativeName>
    <alternativeName>
        <fullName evidence="6">rRNA (cytidine-2'-O-)-methyltransferase RsmI</fullName>
    </alternativeName>
</protein>
<dbReference type="Pfam" id="PF23016">
    <property type="entry name" value="RsmI_C"/>
    <property type="match status" value="1"/>
</dbReference>
<reference evidence="9" key="2">
    <citation type="submission" date="2020-09" db="EMBL/GenBank/DDBJ databases">
        <authorList>
            <person name="Sun Q."/>
            <person name="Zhou Y."/>
        </authorList>
    </citation>
    <scope>NUCLEOTIDE SEQUENCE</scope>
    <source>
        <strain evidence="9">CGMCC 1.15725</strain>
    </source>
</reference>
<comment type="catalytic activity">
    <reaction evidence="6">
        <text>cytidine(1402) in 16S rRNA + S-adenosyl-L-methionine = 2'-O-methylcytidine(1402) in 16S rRNA + S-adenosyl-L-homocysteine + H(+)</text>
        <dbReference type="Rhea" id="RHEA:42924"/>
        <dbReference type="Rhea" id="RHEA-COMP:10285"/>
        <dbReference type="Rhea" id="RHEA-COMP:10286"/>
        <dbReference type="ChEBI" id="CHEBI:15378"/>
        <dbReference type="ChEBI" id="CHEBI:57856"/>
        <dbReference type="ChEBI" id="CHEBI:59789"/>
        <dbReference type="ChEBI" id="CHEBI:74495"/>
        <dbReference type="ChEBI" id="CHEBI:82748"/>
        <dbReference type="EC" id="2.1.1.198"/>
    </reaction>
</comment>
<keyword evidence="5 6" id="KW-0949">S-adenosyl-L-methionine</keyword>
<evidence type="ECO:0000313" key="9">
    <source>
        <dbReference type="EMBL" id="GGF33014.1"/>
    </source>
</evidence>
<dbReference type="CDD" id="cd11648">
    <property type="entry name" value="RsmI"/>
    <property type="match status" value="1"/>
</dbReference>
<keyword evidence="2 6" id="KW-0698">rRNA processing</keyword>
<dbReference type="Proteomes" id="UP000646365">
    <property type="component" value="Unassembled WGS sequence"/>
</dbReference>
<dbReference type="FunFam" id="3.40.1010.10:FF:000007">
    <property type="entry name" value="Ribosomal RNA small subunit methyltransferase I"/>
    <property type="match status" value="1"/>
</dbReference>
<evidence type="ECO:0000256" key="4">
    <source>
        <dbReference type="ARBA" id="ARBA00022679"/>
    </source>
</evidence>
<evidence type="ECO:0000256" key="6">
    <source>
        <dbReference type="HAMAP-Rule" id="MF_01877"/>
    </source>
</evidence>
<organism evidence="9 10">
    <name type="scientific">Aliidongia dinghuensis</name>
    <dbReference type="NCBI Taxonomy" id="1867774"/>
    <lineage>
        <taxon>Bacteria</taxon>
        <taxon>Pseudomonadati</taxon>
        <taxon>Pseudomonadota</taxon>
        <taxon>Alphaproteobacteria</taxon>
        <taxon>Rhodospirillales</taxon>
        <taxon>Dongiaceae</taxon>
        <taxon>Aliidongia</taxon>
    </lineage>
</organism>
<dbReference type="InterPro" id="IPR053910">
    <property type="entry name" value="RsmI_HTH"/>
</dbReference>
<dbReference type="InterPro" id="IPR014776">
    <property type="entry name" value="4pyrrole_Mease_sub2"/>
</dbReference>
<dbReference type="PANTHER" id="PTHR46111:SF1">
    <property type="entry name" value="RIBOSOMAL RNA SMALL SUBUNIT METHYLTRANSFERASE I"/>
    <property type="match status" value="1"/>
</dbReference>
<dbReference type="InterPro" id="IPR014777">
    <property type="entry name" value="4pyrrole_Mease_sub1"/>
</dbReference>
<dbReference type="EC" id="2.1.1.198" evidence="6"/>
<dbReference type="GO" id="GO:0005737">
    <property type="term" value="C:cytoplasm"/>
    <property type="evidence" value="ECO:0007669"/>
    <property type="project" value="UniProtKB-SubCell"/>
</dbReference>
<keyword evidence="3 6" id="KW-0489">Methyltransferase</keyword>
<dbReference type="AlphaFoldDB" id="A0A8J2YWP4"/>
<name>A0A8J2YWP4_9PROT</name>
<evidence type="ECO:0000259" key="7">
    <source>
        <dbReference type="Pfam" id="PF00590"/>
    </source>
</evidence>
<dbReference type="NCBIfam" id="TIGR00096">
    <property type="entry name" value="16S rRNA (cytidine(1402)-2'-O)-methyltransferase"/>
    <property type="match status" value="1"/>
</dbReference>
<dbReference type="Pfam" id="PF00590">
    <property type="entry name" value="TP_methylase"/>
    <property type="match status" value="1"/>
</dbReference>
<dbReference type="EMBL" id="BMJQ01000012">
    <property type="protein sequence ID" value="GGF33014.1"/>
    <property type="molecule type" value="Genomic_DNA"/>
</dbReference>
<keyword evidence="1 6" id="KW-0963">Cytoplasm</keyword>
<dbReference type="PIRSF" id="PIRSF005917">
    <property type="entry name" value="MTase_YraL"/>
    <property type="match status" value="1"/>
</dbReference>
<dbReference type="GO" id="GO:0070677">
    <property type="term" value="F:rRNA (cytosine-2'-O-)-methyltransferase activity"/>
    <property type="evidence" value="ECO:0007669"/>
    <property type="project" value="UniProtKB-UniRule"/>
</dbReference>
<dbReference type="Gene3D" id="3.30.950.10">
    <property type="entry name" value="Methyltransferase, Cobalt-precorrin-4 Transmethylase, Domain 2"/>
    <property type="match status" value="1"/>
</dbReference>
<evidence type="ECO:0000256" key="5">
    <source>
        <dbReference type="ARBA" id="ARBA00022691"/>
    </source>
</evidence>
<comment type="function">
    <text evidence="6">Catalyzes the 2'-O-methylation of the ribose of cytidine 1402 (C1402) in 16S rRNA.</text>
</comment>
<dbReference type="PANTHER" id="PTHR46111">
    <property type="entry name" value="RIBOSOMAL RNA SMALL SUBUNIT METHYLTRANSFERASE I"/>
    <property type="match status" value="1"/>
</dbReference>
<dbReference type="PROSITE" id="PS01296">
    <property type="entry name" value="RSMI"/>
    <property type="match status" value="1"/>
</dbReference>
<sequence length="271" mass="28824">MATPIGNAADITLRALDILAEVDVIACEDTRVSTKLLQRHGIAVPLAAYHEHNAEHMRPVLLRRITEGQAVALISDAGTPLVSDPGFKLVRQAIADGLKVEMLPGASAPLAALVLSGLPSDRFLFAGFLESRSTARRRELAELKAVRATLIFFESAQRLADSLADMAAELGDRPAAVARELTKLYEEVRRGTLAELARHYAAAGPPKGEIVVVVGPPLPAPPPSDADLDASLKAALARLSVRDAASEVADALGLKRRTVYARALELAQVDK</sequence>
<keyword evidence="4 6" id="KW-0808">Transferase</keyword>
<dbReference type="RefSeq" id="WP_229743874.1">
    <property type="nucleotide sequence ID" value="NZ_BMJQ01000012.1"/>
</dbReference>
<evidence type="ECO:0000256" key="3">
    <source>
        <dbReference type="ARBA" id="ARBA00022603"/>
    </source>
</evidence>
<feature type="domain" description="Tetrapyrrole methylase" evidence="7">
    <location>
        <begin position="3"/>
        <end position="197"/>
    </location>
</feature>
<accession>A0A8J2YWP4</accession>
<dbReference type="SUPFAM" id="SSF53790">
    <property type="entry name" value="Tetrapyrrole methylase"/>
    <property type="match status" value="1"/>
</dbReference>
<comment type="subcellular location">
    <subcellularLocation>
        <location evidence="6">Cytoplasm</location>
    </subcellularLocation>
</comment>
<dbReference type="Gene3D" id="3.40.1010.10">
    <property type="entry name" value="Cobalt-precorrin-4 Transmethylase, Domain 1"/>
    <property type="match status" value="1"/>
</dbReference>
<evidence type="ECO:0000256" key="1">
    <source>
        <dbReference type="ARBA" id="ARBA00022490"/>
    </source>
</evidence>
<proteinExistence type="inferred from homology"/>
<evidence type="ECO:0000313" key="10">
    <source>
        <dbReference type="Proteomes" id="UP000646365"/>
    </source>
</evidence>
<dbReference type="InterPro" id="IPR008189">
    <property type="entry name" value="rRNA_ssu_MeTfrase_I"/>
</dbReference>
<evidence type="ECO:0000259" key="8">
    <source>
        <dbReference type="Pfam" id="PF23016"/>
    </source>
</evidence>
<gene>
    <name evidence="6 9" type="primary">rsmI</name>
    <name evidence="9" type="ORF">GCM10011611_44030</name>
</gene>
<reference evidence="9" key="1">
    <citation type="journal article" date="2014" name="Int. J. Syst. Evol. Microbiol.">
        <title>Complete genome sequence of Corynebacterium casei LMG S-19264T (=DSM 44701T), isolated from a smear-ripened cheese.</title>
        <authorList>
            <consortium name="US DOE Joint Genome Institute (JGI-PGF)"/>
            <person name="Walter F."/>
            <person name="Albersmeier A."/>
            <person name="Kalinowski J."/>
            <person name="Ruckert C."/>
        </authorList>
    </citation>
    <scope>NUCLEOTIDE SEQUENCE</scope>
    <source>
        <strain evidence="9">CGMCC 1.15725</strain>
    </source>
</reference>
<comment type="similarity">
    <text evidence="6">Belongs to the methyltransferase superfamily. RsmI family.</text>
</comment>
<dbReference type="FunFam" id="3.30.950.10:FF:000002">
    <property type="entry name" value="Ribosomal RNA small subunit methyltransferase I"/>
    <property type="match status" value="1"/>
</dbReference>
<feature type="domain" description="RsmI HTH" evidence="8">
    <location>
        <begin position="223"/>
        <end position="266"/>
    </location>
</feature>
<keyword evidence="10" id="KW-1185">Reference proteome</keyword>
<dbReference type="HAMAP" id="MF_01877">
    <property type="entry name" value="16SrRNA_methyltr_I"/>
    <property type="match status" value="1"/>
</dbReference>
<dbReference type="InterPro" id="IPR018063">
    <property type="entry name" value="SAM_MeTrfase_RsmI_CS"/>
</dbReference>
<evidence type="ECO:0000256" key="2">
    <source>
        <dbReference type="ARBA" id="ARBA00022552"/>
    </source>
</evidence>